<feature type="compositionally biased region" description="Polar residues" evidence="1">
    <location>
        <begin position="65"/>
        <end position="85"/>
    </location>
</feature>
<evidence type="ECO:0000256" key="1">
    <source>
        <dbReference type="SAM" id="MobiDB-lite"/>
    </source>
</evidence>
<dbReference type="EMBL" id="UYSL01020988">
    <property type="protein sequence ID" value="VDL76856.1"/>
    <property type="molecule type" value="Genomic_DNA"/>
</dbReference>
<feature type="region of interest" description="Disordered" evidence="1">
    <location>
        <begin position="134"/>
        <end position="153"/>
    </location>
</feature>
<protein>
    <submittedName>
        <fullName evidence="4">HABP4_PAI-RBP1 domain-containing protein</fullName>
    </submittedName>
</protein>
<feature type="compositionally biased region" description="Basic and acidic residues" evidence="1">
    <location>
        <begin position="15"/>
        <end position="28"/>
    </location>
</feature>
<evidence type="ECO:0000313" key="2">
    <source>
        <dbReference type="EMBL" id="VDL76856.1"/>
    </source>
</evidence>
<evidence type="ECO:0000313" key="3">
    <source>
        <dbReference type="Proteomes" id="UP000271162"/>
    </source>
</evidence>
<dbReference type="WBParaSite" id="NBR_0001326601-mRNA-1">
    <property type="protein sequence ID" value="NBR_0001326601-mRNA-1"/>
    <property type="gene ID" value="NBR_0001326601"/>
</dbReference>
<organism evidence="4">
    <name type="scientific">Nippostrongylus brasiliensis</name>
    <name type="common">Rat hookworm</name>
    <dbReference type="NCBI Taxonomy" id="27835"/>
    <lineage>
        <taxon>Eukaryota</taxon>
        <taxon>Metazoa</taxon>
        <taxon>Ecdysozoa</taxon>
        <taxon>Nematoda</taxon>
        <taxon>Chromadorea</taxon>
        <taxon>Rhabditida</taxon>
        <taxon>Rhabditina</taxon>
        <taxon>Rhabditomorpha</taxon>
        <taxon>Strongyloidea</taxon>
        <taxon>Heligmosomidae</taxon>
        <taxon>Nippostrongylus</taxon>
    </lineage>
</organism>
<reference evidence="4" key="1">
    <citation type="submission" date="2017-02" db="UniProtKB">
        <authorList>
            <consortium name="WormBaseParasite"/>
        </authorList>
    </citation>
    <scope>IDENTIFICATION</scope>
</reference>
<keyword evidence="3" id="KW-1185">Reference proteome</keyword>
<accession>A0A0N4YA72</accession>
<feature type="compositionally biased region" description="Low complexity" evidence="1">
    <location>
        <begin position="29"/>
        <end position="45"/>
    </location>
</feature>
<dbReference type="AlphaFoldDB" id="A0A0N4YA72"/>
<reference evidence="2 3" key="2">
    <citation type="submission" date="2018-11" db="EMBL/GenBank/DDBJ databases">
        <authorList>
            <consortium name="Pathogen Informatics"/>
        </authorList>
    </citation>
    <scope>NUCLEOTIDE SEQUENCE [LARGE SCALE GENOMIC DNA]</scope>
</reference>
<name>A0A0N4YA72_NIPBR</name>
<dbReference type="Proteomes" id="UP000271162">
    <property type="component" value="Unassembled WGS sequence"/>
</dbReference>
<feature type="region of interest" description="Disordered" evidence="1">
    <location>
        <begin position="1"/>
        <end position="87"/>
    </location>
</feature>
<evidence type="ECO:0000313" key="4">
    <source>
        <dbReference type="WBParaSite" id="NBR_0001326601-mRNA-1"/>
    </source>
</evidence>
<gene>
    <name evidence="2" type="ORF">NBR_LOCUS13267</name>
</gene>
<proteinExistence type="predicted"/>
<sequence>MASSREEYTANSKLWDPDEGKTAKKEATTKSSSAENGPAKKGQPAAPAPPLKGSAEPNSKKSKLSSESATKKVQPNATNASNENVDLNDFVVRAAAINIVVDPQHVKKKGNIDDQTADPAKTKERMLQLEQDMKSTAEKTVDEDQNKSAEKVKWGDSKCVVYETKDQLTLEDDVDDAADVF</sequence>